<evidence type="ECO:0000313" key="2">
    <source>
        <dbReference type="WBParaSite" id="ES5_v2.g15115.t1"/>
    </source>
</evidence>
<name>A0AC34FEW0_9BILA</name>
<dbReference type="Proteomes" id="UP000887579">
    <property type="component" value="Unplaced"/>
</dbReference>
<dbReference type="WBParaSite" id="ES5_v2.g15115.t1">
    <property type="protein sequence ID" value="ES5_v2.g15115.t1"/>
    <property type="gene ID" value="ES5_v2.g15115"/>
</dbReference>
<reference evidence="2" key="1">
    <citation type="submission" date="2022-11" db="UniProtKB">
        <authorList>
            <consortium name="WormBaseParasite"/>
        </authorList>
    </citation>
    <scope>IDENTIFICATION</scope>
</reference>
<accession>A0AC34FEW0</accession>
<proteinExistence type="predicted"/>
<organism evidence="1 2">
    <name type="scientific">Panagrolaimus sp. ES5</name>
    <dbReference type="NCBI Taxonomy" id="591445"/>
    <lineage>
        <taxon>Eukaryota</taxon>
        <taxon>Metazoa</taxon>
        <taxon>Ecdysozoa</taxon>
        <taxon>Nematoda</taxon>
        <taxon>Chromadorea</taxon>
        <taxon>Rhabditida</taxon>
        <taxon>Tylenchina</taxon>
        <taxon>Panagrolaimomorpha</taxon>
        <taxon>Panagrolaimoidea</taxon>
        <taxon>Panagrolaimidae</taxon>
        <taxon>Panagrolaimus</taxon>
    </lineage>
</organism>
<protein>
    <submittedName>
        <fullName evidence="2">Uncharacterized protein</fullName>
    </submittedName>
</protein>
<sequence length="475" mass="52477">MTKNSGKNRIVAGIDLGTNNSSIAIYKLEKAEVLRGADDSKRLLGTKANDPLCKLYKNQWTFDTKRDISTGYCNYKIGGKIYTPEEISAEVLKKLVTYAGEEEIDAVVLTVPAYFTSEQKEKILEAAKMADLEVLQLICEPTAAAIAYGMEHAYINNEILFVFDMGGGTFDITIIKIQNSKDFTVIALGGDSHLGGRDFDGLIVDWMLKELEKQIGKIVLSPRKKHKMNEMAKEAKEALSQAVDAALQLSELDNNASDVTFTRKDFEKAANELLEKVKDSIITTLKCRQLKQQEINHVLFVGGASKMPMIANILKALFKEAKFSSSIKAEEIVALGATRLAAKLSGQSNRIDIQGLNVQDVTSSMIGIEIFEDNKSTFKKIFDCTTPYGTEMIVPLATTEDNQTKCEIPLYEGLSANIEKNNYIGSIIINDLKPRKKGEITINVHLQINKNGILSVVGGESNCVVYYETQLKSVN</sequence>
<evidence type="ECO:0000313" key="1">
    <source>
        <dbReference type="Proteomes" id="UP000887579"/>
    </source>
</evidence>